<gene>
    <name evidence="6 10" type="primary">recX</name>
    <name evidence="10" type="ORF">Hs30E_00500</name>
</gene>
<dbReference type="HAMAP" id="MF_01114">
    <property type="entry name" value="RecX"/>
    <property type="match status" value="1"/>
</dbReference>
<evidence type="ECO:0000256" key="6">
    <source>
        <dbReference type="HAMAP-Rule" id="MF_01114"/>
    </source>
</evidence>
<keyword evidence="11" id="KW-1185">Reference proteome</keyword>
<dbReference type="EMBL" id="BLLI01000001">
    <property type="protein sequence ID" value="GFH41499.1"/>
    <property type="molecule type" value="Genomic_DNA"/>
</dbReference>
<evidence type="ECO:0000313" key="10">
    <source>
        <dbReference type="EMBL" id="GFH41499.1"/>
    </source>
</evidence>
<dbReference type="RefSeq" id="WP_172207042.1">
    <property type="nucleotide sequence ID" value="NZ_BLLI01000001.1"/>
</dbReference>
<dbReference type="InterPro" id="IPR036388">
    <property type="entry name" value="WH-like_DNA-bd_sf"/>
</dbReference>
<dbReference type="InterPro" id="IPR053926">
    <property type="entry name" value="RecX_HTH_1st"/>
</dbReference>
<name>A0A6A0B7W0_9LACT</name>
<comment type="subcellular location">
    <subcellularLocation>
        <location evidence="2 6">Cytoplasm</location>
    </subcellularLocation>
</comment>
<feature type="domain" description="RecX second three-helical" evidence="7">
    <location>
        <begin position="105"/>
        <end position="142"/>
    </location>
</feature>
<dbReference type="AlphaFoldDB" id="A0A6A0B7W0"/>
<keyword evidence="5 6" id="KW-0963">Cytoplasm</keyword>
<dbReference type="InterPro" id="IPR053925">
    <property type="entry name" value="RecX_HTH_3rd"/>
</dbReference>
<evidence type="ECO:0000256" key="4">
    <source>
        <dbReference type="ARBA" id="ARBA00018111"/>
    </source>
</evidence>
<evidence type="ECO:0000259" key="8">
    <source>
        <dbReference type="Pfam" id="PF21981"/>
    </source>
</evidence>
<evidence type="ECO:0000259" key="9">
    <source>
        <dbReference type="Pfam" id="PF21982"/>
    </source>
</evidence>
<dbReference type="NCBIfam" id="NF010733">
    <property type="entry name" value="PRK14135.1"/>
    <property type="match status" value="1"/>
</dbReference>
<dbReference type="Gene3D" id="1.10.10.10">
    <property type="entry name" value="Winged helix-like DNA-binding domain superfamily/Winged helix DNA-binding domain"/>
    <property type="match status" value="4"/>
</dbReference>
<dbReference type="Pfam" id="PF02631">
    <property type="entry name" value="RecX_HTH2"/>
    <property type="match status" value="1"/>
</dbReference>
<sequence length="264" mass="30583">MAKIISLEKKKRLYKVVFDDGRTIYVTEDTIVRFFLSKGAYFDDSQIVAITEFADFSRGKNLGLYYLSFKQRTKKEVCRYLSEHEIPNAQISQIIADLTKMGYINDQNYTESFVRGKISSKSTGPYNIQQKLSEKGVDKALIISVLAEFYDHDAQVEVASHIAEKLVMSKYSRLPLKALKMKITTSLTSKGFSYDISKIAIERLELDADLDNESELFQKELDKIMRKYSRKYDGYDLKQRVTNALARKGFDFDVINRELREIDF</sequence>
<dbReference type="InterPro" id="IPR053924">
    <property type="entry name" value="RecX_HTH_2nd"/>
</dbReference>
<dbReference type="InterPro" id="IPR003783">
    <property type="entry name" value="Regulatory_RecX"/>
</dbReference>
<dbReference type="GO" id="GO:0006282">
    <property type="term" value="P:regulation of DNA repair"/>
    <property type="evidence" value="ECO:0007669"/>
    <property type="project" value="UniProtKB-UniRule"/>
</dbReference>
<feature type="domain" description="RecX first three-helical" evidence="9">
    <location>
        <begin position="60"/>
        <end position="98"/>
    </location>
</feature>
<comment type="similarity">
    <text evidence="3 6">Belongs to the RecX family.</text>
</comment>
<accession>A0A6A0B7W0</accession>
<evidence type="ECO:0000259" key="7">
    <source>
        <dbReference type="Pfam" id="PF02631"/>
    </source>
</evidence>
<evidence type="ECO:0000256" key="3">
    <source>
        <dbReference type="ARBA" id="ARBA00009695"/>
    </source>
</evidence>
<evidence type="ECO:0000256" key="5">
    <source>
        <dbReference type="ARBA" id="ARBA00022490"/>
    </source>
</evidence>
<reference evidence="10 11" key="1">
    <citation type="submission" date="2020-02" db="EMBL/GenBank/DDBJ databases">
        <title>Draft genome sequence of Lactococcus sp. Hs30E4-3.</title>
        <authorList>
            <person name="Noda S."/>
            <person name="Yuki M."/>
            <person name="Ohkuma M."/>
        </authorList>
    </citation>
    <scope>NUCLEOTIDE SEQUENCE [LARGE SCALE GENOMIC DNA]</scope>
    <source>
        <strain evidence="10 11">Hs30E4-3</strain>
    </source>
</reference>
<evidence type="ECO:0000256" key="2">
    <source>
        <dbReference type="ARBA" id="ARBA00004496"/>
    </source>
</evidence>
<dbReference type="Pfam" id="PF21981">
    <property type="entry name" value="RecX_HTH3"/>
    <property type="match status" value="1"/>
</dbReference>
<evidence type="ECO:0000313" key="11">
    <source>
        <dbReference type="Proteomes" id="UP000480303"/>
    </source>
</evidence>
<proteinExistence type="inferred from homology"/>
<dbReference type="PANTHER" id="PTHR33602:SF1">
    <property type="entry name" value="REGULATORY PROTEIN RECX FAMILY PROTEIN"/>
    <property type="match status" value="1"/>
</dbReference>
<dbReference type="PANTHER" id="PTHR33602">
    <property type="entry name" value="REGULATORY PROTEIN RECX FAMILY PROTEIN"/>
    <property type="match status" value="1"/>
</dbReference>
<feature type="domain" description="RecX third three-helical" evidence="8">
    <location>
        <begin position="213"/>
        <end position="257"/>
    </location>
</feature>
<organism evidence="10 11">
    <name type="scientific">Pseudolactococcus hodotermopsidis</name>
    <dbReference type="NCBI Taxonomy" id="2709157"/>
    <lineage>
        <taxon>Bacteria</taxon>
        <taxon>Bacillati</taxon>
        <taxon>Bacillota</taxon>
        <taxon>Bacilli</taxon>
        <taxon>Lactobacillales</taxon>
        <taxon>Streptococcaceae</taxon>
        <taxon>Pseudolactococcus</taxon>
    </lineage>
</organism>
<dbReference type="GO" id="GO:0005737">
    <property type="term" value="C:cytoplasm"/>
    <property type="evidence" value="ECO:0007669"/>
    <property type="project" value="UniProtKB-SubCell"/>
</dbReference>
<dbReference type="Proteomes" id="UP000480303">
    <property type="component" value="Unassembled WGS sequence"/>
</dbReference>
<protein>
    <recommendedName>
        <fullName evidence="4 6">Regulatory protein RecX</fullName>
    </recommendedName>
</protein>
<comment type="function">
    <text evidence="1 6">Modulates RecA activity.</text>
</comment>
<evidence type="ECO:0000256" key="1">
    <source>
        <dbReference type="ARBA" id="ARBA00003529"/>
    </source>
</evidence>
<dbReference type="Pfam" id="PF21982">
    <property type="entry name" value="RecX_HTH1"/>
    <property type="match status" value="1"/>
</dbReference>
<comment type="caution">
    <text evidence="10">The sequence shown here is derived from an EMBL/GenBank/DDBJ whole genome shotgun (WGS) entry which is preliminary data.</text>
</comment>